<protein>
    <submittedName>
        <fullName evidence="11">Mechanosensitive ion channel family protein</fullName>
    </submittedName>
</protein>
<dbReference type="InterPro" id="IPR049278">
    <property type="entry name" value="MS_channel_C"/>
</dbReference>
<keyword evidence="3" id="KW-1003">Cell membrane</keyword>
<dbReference type="InterPro" id="IPR011014">
    <property type="entry name" value="MscS_channel_TM-2"/>
</dbReference>
<dbReference type="InterPro" id="IPR006685">
    <property type="entry name" value="MscS_channel_2nd"/>
</dbReference>
<evidence type="ECO:0000256" key="5">
    <source>
        <dbReference type="ARBA" id="ARBA00022989"/>
    </source>
</evidence>
<dbReference type="InterPro" id="IPR023408">
    <property type="entry name" value="MscS_beta-dom_sf"/>
</dbReference>
<dbReference type="Proteomes" id="UP001596108">
    <property type="component" value="Unassembled WGS sequence"/>
</dbReference>
<organism evidence="11 12">
    <name type="scientific">Cohnella yongneupensis</name>
    <dbReference type="NCBI Taxonomy" id="425006"/>
    <lineage>
        <taxon>Bacteria</taxon>
        <taxon>Bacillati</taxon>
        <taxon>Bacillota</taxon>
        <taxon>Bacilli</taxon>
        <taxon>Bacillales</taxon>
        <taxon>Paenibacillaceae</taxon>
        <taxon>Cohnella</taxon>
    </lineage>
</organism>
<keyword evidence="5 7" id="KW-1133">Transmembrane helix</keyword>
<dbReference type="Gene3D" id="1.10.287.1260">
    <property type="match status" value="1"/>
</dbReference>
<dbReference type="InterPro" id="IPR045276">
    <property type="entry name" value="YbiO_bact"/>
</dbReference>
<evidence type="ECO:0000259" key="8">
    <source>
        <dbReference type="Pfam" id="PF00924"/>
    </source>
</evidence>
<dbReference type="EMBL" id="JBHSNC010000025">
    <property type="protein sequence ID" value="MFC5529580.1"/>
    <property type="molecule type" value="Genomic_DNA"/>
</dbReference>
<evidence type="ECO:0000313" key="12">
    <source>
        <dbReference type="Proteomes" id="UP001596108"/>
    </source>
</evidence>
<dbReference type="Gene3D" id="2.30.30.60">
    <property type="match status" value="1"/>
</dbReference>
<feature type="domain" description="Mechanosensitive ion channel MscS" evidence="8">
    <location>
        <begin position="133"/>
        <end position="196"/>
    </location>
</feature>
<evidence type="ECO:0000313" key="11">
    <source>
        <dbReference type="EMBL" id="MFC5529580.1"/>
    </source>
</evidence>
<gene>
    <name evidence="11" type="ORF">ACFPQ4_08975</name>
</gene>
<reference evidence="12" key="1">
    <citation type="journal article" date="2019" name="Int. J. Syst. Evol. Microbiol.">
        <title>The Global Catalogue of Microorganisms (GCM) 10K type strain sequencing project: providing services to taxonomists for standard genome sequencing and annotation.</title>
        <authorList>
            <consortium name="The Broad Institute Genomics Platform"/>
            <consortium name="The Broad Institute Genome Sequencing Center for Infectious Disease"/>
            <person name="Wu L."/>
            <person name="Ma J."/>
        </authorList>
    </citation>
    <scope>NUCLEOTIDE SEQUENCE [LARGE SCALE GENOMIC DNA]</scope>
    <source>
        <strain evidence="12">CGMCC 1.18578</strain>
    </source>
</reference>
<dbReference type="PANTHER" id="PTHR30460">
    <property type="entry name" value="MODERATE CONDUCTANCE MECHANOSENSITIVE CHANNEL YBIO"/>
    <property type="match status" value="1"/>
</dbReference>
<dbReference type="Pfam" id="PF21088">
    <property type="entry name" value="MS_channel_1st"/>
    <property type="match status" value="1"/>
</dbReference>
<proteinExistence type="inferred from homology"/>
<feature type="domain" description="Mechanosensitive ion channel transmembrane helices 2/3" evidence="10">
    <location>
        <begin position="94"/>
        <end position="131"/>
    </location>
</feature>
<dbReference type="RefSeq" id="WP_378111465.1">
    <property type="nucleotide sequence ID" value="NZ_JBHSNC010000025.1"/>
</dbReference>
<comment type="similarity">
    <text evidence="2">Belongs to the MscS (TC 1.A.23) family.</text>
</comment>
<dbReference type="PANTHER" id="PTHR30460:SF0">
    <property type="entry name" value="MODERATE CONDUCTANCE MECHANOSENSITIVE CHANNEL YBIO"/>
    <property type="match status" value="1"/>
</dbReference>
<evidence type="ECO:0000256" key="4">
    <source>
        <dbReference type="ARBA" id="ARBA00022692"/>
    </source>
</evidence>
<evidence type="ECO:0000256" key="3">
    <source>
        <dbReference type="ARBA" id="ARBA00022475"/>
    </source>
</evidence>
<keyword evidence="6 7" id="KW-0472">Membrane</keyword>
<evidence type="ECO:0000256" key="2">
    <source>
        <dbReference type="ARBA" id="ARBA00008017"/>
    </source>
</evidence>
<dbReference type="SUPFAM" id="SSF82689">
    <property type="entry name" value="Mechanosensitive channel protein MscS (YggB), C-terminal domain"/>
    <property type="match status" value="1"/>
</dbReference>
<evidence type="ECO:0000256" key="7">
    <source>
        <dbReference type="SAM" id="Phobius"/>
    </source>
</evidence>
<evidence type="ECO:0000256" key="1">
    <source>
        <dbReference type="ARBA" id="ARBA00004651"/>
    </source>
</evidence>
<dbReference type="Pfam" id="PF21082">
    <property type="entry name" value="MS_channel_3rd"/>
    <property type="match status" value="1"/>
</dbReference>
<feature type="transmembrane region" description="Helical" evidence="7">
    <location>
        <begin position="83"/>
        <end position="106"/>
    </location>
</feature>
<dbReference type="InterPro" id="IPR010920">
    <property type="entry name" value="LSM_dom_sf"/>
</dbReference>
<dbReference type="SUPFAM" id="SSF82861">
    <property type="entry name" value="Mechanosensitive channel protein MscS (YggB), transmembrane region"/>
    <property type="match status" value="1"/>
</dbReference>
<accession>A0ABW0QXN3</accession>
<sequence length="305" mass="33662">MEALFASEFVTQKKNLWNQFTDRLLDKIEDTQMWTNAAMVLGRIVLIIIVSRLALMLLGRFIDHVTSERETSRLKLRTRRVQTLGKLLKNTAVYTVNFIVILLVLGEFNIQLAPLLAGAGVIGLAIGFGAQSLVKDVITGFFIILEDQFAVGDVIQTGNFKGTVELIGLRATRIKNWTGEIHIIPNGSIVEVTNFSVNNAIAVVDVNIAYEEQVSQAMDIVRSVLPKLEDSNIVGVPELLGIQTMNAAGIALRITVECRPNSQAAVTRKINEEIKRVFEENGIAAPYQRMMTIQRGDLVDRTGGA</sequence>
<evidence type="ECO:0000256" key="6">
    <source>
        <dbReference type="ARBA" id="ARBA00023136"/>
    </source>
</evidence>
<evidence type="ECO:0000259" key="9">
    <source>
        <dbReference type="Pfam" id="PF21082"/>
    </source>
</evidence>
<dbReference type="Pfam" id="PF00924">
    <property type="entry name" value="MS_channel_2nd"/>
    <property type="match status" value="1"/>
</dbReference>
<evidence type="ECO:0000259" key="10">
    <source>
        <dbReference type="Pfam" id="PF21088"/>
    </source>
</evidence>
<dbReference type="SUPFAM" id="SSF50182">
    <property type="entry name" value="Sm-like ribonucleoproteins"/>
    <property type="match status" value="1"/>
</dbReference>
<dbReference type="InterPro" id="IPR011066">
    <property type="entry name" value="MscS_channel_C_sf"/>
</dbReference>
<comment type="caution">
    <text evidence="11">The sequence shown here is derived from an EMBL/GenBank/DDBJ whole genome shotgun (WGS) entry which is preliminary data.</text>
</comment>
<feature type="domain" description="Mechanosensitive ion channel MscS C-terminal" evidence="9">
    <location>
        <begin position="203"/>
        <end position="284"/>
    </location>
</feature>
<feature type="transmembrane region" description="Helical" evidence="7">
    <location>
        <begin position="40"/>
        <end position="62"/>
    </location>
</feature>
<dbReference type="InterPro" id="IPR049142">
    <property type="entry name" value="MS_channel_1st"/>
</dbReference>
<keyword evidence="12" id="KW-1185">Reference proteome</keyword>
<dbReference type="Gene3D" id="3.30.70.100">
    <property type="match status" value="1"/>
</dbReference>
<comment type="subcellular location">
    <subcellularLocation>
        <location evidence="1">Cell membrane</location>
        <topology evidence="1">Multi-pass membrane protein</topology>
    </subcellularLocation>
</comment>
<feature type="transmembrane region" description="Helical" evidence="7">
    <location>
        <begin position="112"/>
        <end position="134"/>
    </location>
</feature>
<name>A0ABW0QXN3_9BACL</name>
<keyword evidence="4 7" id="KW-0812">Transmembrane</keyword>